<dbReference type="PANTHER" id="PTHR42905">
    <property type="entry name" value="PHOSPHOENOLPYRUVATE CARBOXYLASE"/>
    <property type="match status" value="1"/>
</dbReference>
<dbReference type="CDD" id="cd00377">
    <property type="entry name" value="ICL_PEPM"/>
    <property type="match status" value="1"/>
</dbReference>
<keyword evidence="2" id="KW-1185">Reference proteome</keyword>
<dbReference type="Gene3D" id="6.10.250.2750">
    <property type="match status" value="1"/>
</dbReference>
<dbReference type="GO" id="GO:0016829">
    <property type="term" value="F:lyase activity"/>
    <property type="evidence" value="ECO:0007669"/>
    <property type="project" value="UniProtKB-KW"/>
</dbReference>
<dbReference type="Pfam" id="PF13714">
    <property type="entry name" value="PEP_mutase"/>
    <property type="match status" value="1"/>
</dbReference>
<gene>
    <name evidence="1" type="ORF">CYD53_10685</name>
</gene>
<evidence type="ECO:0000313" key="2">
    <source>
        <dbReference type="Proteomes" id="UP000236919"/>
    </source>
</evidence>
<protein>
    <submittedName>
        <fullName evidence="1">2-methylisocitrate lyase-like PEP mutase family enzyme</fullName>
    </submittedName>
</protein>
<dbReference type="EMBL" id="PQFZ01000006">
    <property type="protein sequence ID" value="POR51803.1"/>
    <property type="molecule type" value="Genomic_DNA"/>
</dbReference>
<dbReference type="SUPFAM" id="SSF51621">
    <property type="entry name" value="Phosphoenolpyruvate/pyruvate domain"/>
    <property type="match status" value="1"/>
</dbReference>
<organism evidence="1 2">
    <name type="scientific">Bosea psychrotolerans</name>
    <dbReference type="NCBI Taxonomy" id="1871628"/>
    <lineage>
        <taxon>Bacteria</taxon>
        <taxon>Pseudomonadati</taxon>
        <taxon>Pseudomonadota</taxon>
        <taxon>Alphaproteobacteria</taxon>
        <taxon>Hyphomicrobiales</taxon>
        <taxon>Boseaceae</taxon>
        <taxon>Bosea</taxon>
    </lineage>
</organism>
<dbReference type="Proteomes" id="UP000236919">
    <property type="component" value="Unassembled WGS sequence"/>
</dbReference>
<sequence length="305" mass="32275">MKGRADKSALAGQYGCPEQADLKRFKMAYSPQVDAFRKLHEAGCFVMPNPWDLGSARWLRGQDFKALATTSAGFAFTQGRADQDVPRDMMLAHIAEMVKAVPDLPVNADFENGYADTPDGVAANTKLCIATGVAGLSIEDATGRPDEPLYPFALALERIKAARRAIDETGSGVVLTARAECFLTGHPDALTEAARRIAAYAEAGADVLYAPGPKTKDEIATIVAAAGGKPVNQLIYGDFGLTVPEIAALGIRRISIGGALARAAWAAFIEATRLIRDEGSFKGFAGNGPSAPLNPFFTADLKARS</sequence>
<dbReference type="Gene3D" id="3.20.20.60">
    <property type="entry name" value="Phosphoenolpyruvate-binding domains"/>
    <property type="match status" value="1"/>
</dbReference>
<keyword evidence="1" id="KW-0456">Lyase</keyword>
<evidence type="ECO:0000313" key="1">
    <source>
        <dbReference type="EMBL" id="POR51803.1"/>
    </source>
</evidence>
<accession>A0A2S4MAN8</accession>
<name>A0A2S4MAN8_9HYPH</name>
<dbReference type="InterPro" id="IPR040442">
    <property type="entry name" value="Pyrv_kinase-like_dom_sf"/>
</dbReference>
<dbReference type="InterPro" id="IPR015813">
    <property type="entry name" value="Pyrv/PenolPyrv_kinase-like_dom"/>
</dbReference>
<dbReference type="AlphaFoldDB" id="A0A2S4MAN8"/>
<reference evidence="1 2" key="1">
    <citation type="submission" date="2018-01" db="EMBL/GenBank/DDBJ databases">
        <title>Genomic Encyclopedia of Type Strains, Phase III (KMG-III): the genomes of soil and plant-associated and newly described type strains.</title>
        <authorList>
            <person name="Whitman W."/>
        </authorList>
    </citation>
    <scope>NUCLEOTIDE SEQUENCE [LARGE SCALE GENOMIC DNA]</scope>
    <source>
        <strain evidence="1 2">1131</strain>
    </source>
</reference>
<proteinExistence type="predicted"/>
<dbReference type="PANTHER" id="PTHR42905:SF16">
    <property type="entry name" value="CARBOXYPHOSPHONOENOLPYRUVATE PHOSPHONOMUTASE-LIKE PROTEIN (AFU_ORTHOLOGUE AFUA_5G07230)"/>
    <property type="match status" value="1"/>
</dbReference>
<comment type="caution">
    <text evidence="1">The sequence shown here is derived from an EMBL/GenBank/DDBJ whole genome shotgun (WGS) entry which is preliminary data.</text>
</comment>
<dbReference type="InterPro" id="IPR039556">
    <property type="entry name" value="ICL/PEPM"/>
</dbReference>